<dbReference type="Gene3D" id="2.160.10.10">
    <property type="entry name" value="Hexapeptide repeat proteins"/>
    <property type="match status" value="1"/>
</dbReference>
<name>A0A7W8D7K9_9GAMM</name>
<organism evidence="2 3">
    <name type="scientific">Chiayiivirga flava</name>
    <dbReference type="NCBI Taxonomy" id="659595"/>
    <lineage>
        <taxon>Bacteria</taxon>
        <taxon>Pseudomonadati</taxon>
        <taxon>Pseudomonadota</taxon>
        <taxon>Gammaproteobacteria</taxon>
        <taxon>Lysobacterales</taxon>
        <taxon>Lysobacteraceae</taxon>
        <taxon>Chiayiivirga</taxon>
    </lineage>
</organism>
<sequence>MRSLVLISVLLASSTALAAGDDISKVNKSITADAGAEYGDLSTVNGSVTVSEGAVAESVETVNGSVRLRDRASVESAETVNGSVTLGQDVAVADDVSTVNGAITVERGGRIGGKVETVNGRIKIEATEVGNGLSTVNGDVTVGADSYVRGGILIEKPKGNWFNSGKSRPPRVVIGPNATVDGVLDFRREVELYVHTSAKVGTIKGATAKSFSGATP</sequence>
<feature type="chain" id="PRO_5031406316" description="Polymer-forming cytoskeletal protein" evidence="1">
    <location>
        <begin position="19"/>
        <end position="216"/>
    </location>
</feature>
<dbReference type="InterPro" id="IPR011004">
    <property type="entry name" value="Trimer_LpxA-like_sf"/>
</dbReference>
<proteinExistence type="predicted"/>
<evidence type="ECO:0008006" key="4">
    <source>
        <dbReference type="Google" id="ProtNLM"/>
    </source>
</evidence>
<dbReference type="RefSeq" id="WP_183960640.1">
    <property type="nucleotide sequence ID" value="NZ_JACHHP010000002.1"/>
</dbReference>
<gene>
    <name evidence="2" type="ORF">HNQ52_001670</name>
</gene>
<protein>
    <recommendedName>
        <fullName evidence="4">Polymer-forming cytoskeletal protein</fullName>
    </recommendedName>
</protein>
<reference evidence="2 3" key="1">
    <citation type="submission" date="2020-08" db="EMBL/GenBank/DDBJ databases">
        <title>Genomic Encyclopedia of Type Strains, Phase IV (KMG-IV): sequencing the most valuable type-strain genomes for metagenomic binning, comparative biology and taxonomic classification.</title>
        <authorList>
            <person name="Goeker M."/>
        </authorList>
    </citation>
    <scope>NUCLEOTIDE SEQUENCE [LARGE SCALE GENOMIC DNA]</scope>
    <source>
        <strain evidence="2 3">DSM 24163</strain>
    </source>
</reference>
<feature type="signal peptide" evidence="1">
    <location>
        <begin position="1"/>
        <end position="18"/>
    </location>
</feature>
<dbReference type="Proteomes" id="UP000521199">
    <property type="component" value="Unassembled WGS sequence"/>
</dbReference>
<comment type="caution">
    <text evidence="2">The sequence shown here is derived from an EMBL/GenBank/DDBJ whole genome shotgun (WGS) entry which is preliminary data.</text>
</comment>
<evidence type="ECO:0000256" key="1">
    <source>
        <dbReference type="SAM" id="SignalP"/>
    </source>
</evidence>
<keyword evidence="3" id="KW-1185">Reference proteome</keyword>
<accession>A0A7W8D7K9</accession>
<dbReference type="AlphaFoldDB" id="A0A7W8D7K9"/>
<dbReference type="SUPFAM" id="SSF51161">
    <property type="entry name" value="Trimeric LpxA-like enzymes"/>
    <property type="match status" value="1"/>
</dbReference>
<evidence type="ECO:0000313" key="3">
    <source>
        <dbReference type="Proteomes" id="UP000521199"/>
    </source>
</evidence>
<evidence type="ECO:0000313" key="2">
    <source>
        <dbReference type="EMBL" id="MBB5208141.1"/>
    </source>
</evidence>
<keyword evidence="1" id="KW-0732">Signal</keyword>
<dbReference type="EMBL" id="JACHHP010000002">
    <property type="protein sequence ID" value="MBB5208141.1"/>
    <property type="molecule type" value="Genomic_DNA"/>
</dbReference>